<evidence type="ECO:0008006" key="3">
    <source>
        <dbReference type="Google" id="ProtNLM"/>
    </source>
</evidence>
<comment type="caution">
    <text evidence="1">The sequence shown here is derived from an EMBL/GenBank/DDBJ whole genome shotgun (WGS) entry which is preliminary data.</text>
</comment>
<sequence length="147" mass="16187">MKYATILLGAALALFSCKSDSIEAKLSDKTLKYQEVLNLTGGSLTFADIEDSRCPEDVQCVRAGEAIVTLQTRAVTTTNEPQIVKMCLGDCMSLYPKGGFREADTANISLDGTKYRLILTEVNPYPNTTKPVEKKDYNIKLDVEQNP</sequence>
<organism evidence="1 2">
    <name type="scientific">Persicitalea jodogahamensis</name>
    <dbReference type="NCBI Taxonomy" id="402147"/>
    <lineage>
        <taxon>Bacteria</taxon>
        <taxon>Pseudomonadati</taxon>
        <taxon>Bacteroidota</taxon>
        <taxon>Cytophagia</taxon>
        <taxon>Cytophagales</taxon>
        <taxon>Spirosomataceae</taxon>
        <taxon>Persicitalea</taxon>
    </lineage>
</organism>
<dbReference type="AlphaFoldDB" id="A0A8J3D936"/>
<accession>A0A8J3D936</accession>
<evidence type="ECO:0000313" key="1">
    <source>
        <dbReference type="EMBL" id="GHB70567.1"/>
    </source>
</evidence>
<dbReference type="Proteomes" id="UP000598271">
    <property type="component" value="Unassembled WGS sequence"/>
</dbReference>
<protein>
    <recommendedName>
        <fullName evidence="3">Lipoprotein</fullName>
    </recommendedName>
</protein>
<reference evidence="1 2" key="1">
    <citation type="journal article" date="2014" name="Int. J. Syst. Evol. Microbiol.">
        <title>Complete genome sequence of Corynebacterium casei LMG S-19264T (=DSM 44701T), isolated from a smear-ripened cheese.</title>
        <authorList>
            <consortium name="US DOE Joint Genome Institute (JGI-PGF)"/>
            <person name="Walter F."/>
            <person name="Albersmeier A."/>
            <person name="Kalinowski J."/>
            <person name="Ruckert C."/>
        </authorList>
    </citation>
    <scope>NUCLEOTIDE SEQUENCE [LARGE SCALE GENOMIC DNA]</scope>
    <source>
        <strain evidence="1 2">KCTC 12866</strain>
    </source>
</reference>
<dbReference type="RefSeq" id="WP_189564814.1">
    <property type="nucleotide sequence ID" value="NZ_BMXF01000002.1"/>
</dbReference>
<keyword evidence="2" id="KW-1185">Reference proteome</keyword>
<gene>
    <name evidence="1" type="ORF">GCM10007390_25350</name>
</gene>
<dbReference type="PROSITE" id="PS51257">
    <property type="entry name" value="PROKAR_LIPOPROTEIN"/>
    <property type="match status" value="1"/>
</dbReference>
<dbReference type="EMBL" id="BMXF01000002">
    <property type="protein sequence ID" value="GHB70567.1"/>
    <property type="molecule type" value="Genomic_DNA"/>
</dbReference>
<proteinExistence type="predicted"/>
<name>A0A8J3D936_9BACT</name>
<evidence type="ECO:0000313" key="2">
    <source>
        <dbReference type="Proteomes" id="UP000598271"/>
    </source>
</evidence>